<evidence type="ECO:0000256" key="1">
    <source>
        <dbReference type="SAM" id="Phobius"/>
    </source>
</evidence>
<comment type="caution">
    <text evidence="2">The sequence shown here is derived from an EMBL/GenBank/DDBJ whole genome shotgun (WGS) entry which is preliminary data.</text>
</comment>
<gene>
    <name evidence="2" type="ORF">SDC9_99429</name>
</gene>
<keyword evidence="1" id="KW-1133">Transmembrane helix</keyword>
<feature type="transmembrane region" description="Helical" evidence="1">
    <location>
        <begin position="6"/>
        <end position="29"/>
    </location>
</feature>
<reference evidence="2" key="1">
    <citation type="submission" date="2019-08" db="EMBL/GenBank/DDBJ databases">
        <authorList>
            <person name="Kucharzyk K."/>
            <person name="Murdoch R.W."/>
            <person name="Higgins S."/>
            <person name="Loffler F."/>
        </authorList>
    </citation>
    <scope>NUCLEOTIDE SEQUENCE</scope>
</reference>
<proteinExistence type="predicted"/>
<keyword evidence="1" id="KW-0812">Transmembrane</keyword>
<evidence type="ECO:0000313" key="2">
    <source>
        <dbReference type="EMBL" id="MPM52669.1"/>
    </source>
</evidence>
<name>A0A645AHL5_9ZZZZ</name>
<keyword evidence="1" id="KW-0472">Membrane</keyword>
<dbReference type="AlphaFoldDB" id="A0A645AHL5"/>
<organism evidence="2">
    <name type="scientific">bioreactor metagenome</name>
    <dbReference type="NCBI Taxonomy" id="1076179"/>
    <lineage>
        <taxon>unclassified sequences</taxon>
        <taxon>metagenomes</taxon>
        <taxon>ecological metagenomes</taxon>
    </lineage>
</organism>
<accession>A0A645AHL5</accession>
<sequence>MLDGYLGITVGVIAAYAKLVACIASLIYARHGDIDVLGRESHIVIARNIREFHLSVFNNSVQHIENLLIRRYCFSDKVGLRTAAISIRSRRDVPLIEHIAPNNQFLDGG</sequence>
<dbReference type="EMBL" id="VSSQ01013971">
    <property type="protein sequence ID" value="MPM52669.1"/>
    <property type="molecule type" value="Genomic_DNA"/>
</dbReference>
<protein>
    <submittedName>
        <fullName evidence="2">Uncharacterized protein</fullName>
    </submittedName>
</protein>